<proteinExistence type="predicted"/>
<accession>A0A653B543</accession>
<organism evidence="2">
    <name type="scientific">Ectopseudomonas oleovorans</name>
    <name type="common">Pseudomonas oleovorans</name>
    <dbReference type="NCBI Taxonomy" id="301"/>
    <lineage>
        <taxon>Bacteria</taxon>
        <taxon>Pseudomonadati</taxon>
        <taxon>Pseudomonadota</taxon>
        <taxon>Gammaproteobacteria</taxon>
        <taxon>Pseudomonadales</taxon>
        <taxon>Pseudomonadaceae</taxon>
        <taxon>Ectopseudomonas</taxon>
    </lineage>
</organism>
<dbReference type="AlphaFoldDB" id="A0A653B543"/>
<protein>
    <submittedName>
        <fullName evidence="2">Uncharacterized protein</fullName>
    </submittedName>
</protein>
<feature type="compositionally biased region" description="Low complexity" evidence="1">
    <location>
        <begin position="44"/>
        <end position="58"/>
    </location>
</feature>
<evidence type="ECO:0000256" key="1">
    <source>
        <dbReference type="SAM" id="MobiDB-lite"/>
    </source>
</evidence>
<reference evidence="2" key="1">
    <citation type="submission" date="2018-11" db="EMBL/GenBank/DDBJ databases">
        <authorList>
            <consortium name="Genoscope - CEA"/>
            <person name="William W."/>
        </authorList>
    </citation>
    <scope>NUCLEOTIDE SEQUENCE [LARGE SCALE GENOMIC DNA]</scope>
    <source>
        <strain evidence="2">T9AD</strain>
    </source>
</reference>
<gene>
    <name evidence="2" type="ORF">POT9AD_2722</name>
</gene>
<feature type="region of interest" description="Disordered" evidence="1">
    <location>
        <begin position="44"/>
        <end position="66"/>
    </location>
</feature>
<sequence>MSAASQICSEDGISVLYFARLEPPVLPAREATRKLRRCTLNRLPRTITTPRSTTSSSPNCASRKRC</sequence>
<evidence type="ECO:0000313" key="2">
    <source>
        <dbReference type="EMBL" id="VDN63697.1"/>
    </source>
</evidence>
<dbReference type="EMBL" id="LR130779">
    <property type="protein sequence ID" value="VDN63697.1"/>
    <property type="molecule type" value="Genomic_DNA"/>
</dbReference>
<name>A0A653B543_ECTOL</name>